<organism evidence="2 3">
    <name type="scientific">Astathelohania contejeani</name>
    <dbReference type="NCBI Taxonomy" id="164912"/>
    <lineage>
        <taxon>Eukaryota</taxon>
        <taxon>Fungi</taxon>
        <taxon>Fungi incertae sedis</taxon>
        <taxon>Microsporidia</taxon>
        <taxon>Astathelohaniidae</taxon>
        <taxon>Astathelohania</taxon>
    </lineage>
</organism>
<name>A0ABQ7I2A9_9MICR</name>
<dbReference type="Proteomes" id="UP001516464">
    <property type="component" value="Unassembled WGS sequence"/>
</dbReference>
<dbReference type="SUPFAM" id="SSF48371">
    <property type="entry name" value="ARM repeat"/>
    <property type="match status" value="1"/>
</dbReference>
<dbReference type="EMBL" id="SBIQ01000011">
    <property type="protein sequence ID" value="KAF7684499.1"/>
    <property type="molecule type" value="Genomic_DNA"/>
</dbReference>
<protein>
    <submittedName>
        <fullName evidence="2">Cell differentiation protein rcd1</fullName>
    </submittedName>
</protein>
<dbReference type="PANTHER" id="PTHR12262">
    <property type="entry name" value="CCR4-NOT TRANSCRIPTION COMPLEX SUBUNIT 9"/>
    <property type="match status" value="1"/>
</dbReference>
<evidence type="ECO:0000313" key="3">
    <source>
        <dbReference type="Proteomes" id="UP001516464"/>
    </source>
</evidence>
<evidence type="ECO:0000313" key="2">
    <source>
        <dbReference type="EMBL" id="KAF7684499.1"/>
    </source>
</evidence>
<comment type="caution">
    <text evidence="2">The sequence shown here is derived from an EMBL/GenBank/DDBJ whole genome shotgun (WGS) entry which is preliminary data.</text>
</comment>
<gene>
    <name evidence="2" type="primary">rcd1</name>
    <name evidence="2" type="ORF">TCON_0312</name>
</gene>
<dbReference type="InterPro" id="IPR007216">
    <property type="entry name" value="CNOT9"/>
</dbReference>
<dbReference type="InterPro" id="IPR011989">
    <property type="entry name" value="ARM-like"/>
</dbReference>
<proteinExistence type="inferred from homology"/>
<dbReference type="InterPro" id="IPR016024">
    <property type="entry name" value="ARM-type_fold"/>
</dbReference>
<accession>A0ABQ7I2A9</accession>
<dbReference type="Gene3D" id="1.25.10.10">
    <property type="entry name" value="Leucine-rich Repeat Variant"/>
    <property type="match status" value="1"/>
</dbReference>
<sequence>MNKELEVLCKQALEKEERSTILTNIYKLLEEMPNESTLIWNYPGFSILLIQEITMTYYQLNTPAFTPKESGRICTVLNILQVLVPVNYKSFIDGQFVFFLYPFLNTSDRQAHYEALRISSLSVLCTLFKSTDDNLLNRLKNTEIVPLTLKIMDTGTEIAKEIAIYIFLKLIRNKEGLDYVCQTFERFVAISIVLNSMLIQSLDLRSYHLLRSILECYVILTSKENVRISFYGRKPEAFTNPRVIKLIEGDEECLKLYKEFDRLLMLVTANRK</sequence>
<keyword evidence="3" id="KW-1185">Reference proteome</keyword>
<comment type="similarity">
    <text evidence="1">Belongs to the CNOT9 family.</text>
</comment>
<evidence type="ECO:0000256" key="1">
    <source>
        <dbReference type="ARBA" id="ARBA00006385"/>
    </source>
</evidence>
<dbReference type="Pfam" id="PF04078">
    <property type="entry name" value="Rcd1"/>
    <property type="match status" value="1"/>
</dbReference>
<reference evidence="2 3" key="1">
    <citation type="submission" date="2019-01" db="EMBL/GenBank/DDBJ databases">
        <title>Genomes sequencing and comparative genomics of infectious freshwater microsporidia, Cucumispora dikerogammari and Thelohania contejeani.</title>
        <authorList>
            <person name="Cormier A."/>
            <person name="Giraud I."/>
            <person name="Wattier R."/>
            <person name="Teixeira M."/>
            <person name="Grandjean F."/>
            <person name="Rigaud T."/>
            <person name="Cordaux R."/>
        </authorList>
    </citation>
    <scope>NUCLEOTIDE SEQUENCE [LARGE SCALE GENOMIC DNA]</scope>
    <source>
        <strain evidence="2">T1</strain>
        <tissue evidence="2">Spores</tissue>
    </source>
</reference>